<organism evidence="1 2">
    <name type="scientific">Xanthomonas prunicola</name>
    <dbReference type="NCBI Taxonomy" id="2053930"/>
    <lineage>
        <taxon>Bacteria</taxon>
        <taxon>Pseudomonadati</taxon>
        <taxon>Pseudomonadota</taxon>
        <taxon>Gammaproteobacteria</taxon>
        <taxon>Lysobacterales</taxon>
        <taxon>Lysobacteraceae</taxon>
        <taxon>Xanthomonas</taxon>
    </lineage>
</organism>
<accession>A0A9Q9IVX2</accession>
<protein>
    <submittedName>
        <fullName evidence="1">Uncharacterized protein</fullName>
    </submittedName>
</protein>
<dbReference type="GeneID" id="75152956"/>
<dbReference type="Proteomes" id="UP001058381">
    <property type="component" value="Chromosome"/>
</dbReference>
<reference evidence="1" key="1">
    <citation type="submission" date="2022-04" db="EMBL/GenBank/DDBJ databases">
        <title>Xanthomonas prunicola pv. tritici, a pathogen causing a previously unreported foliar disease of wheat.</title>
        <authorList>
            <person name="Clavijo F."/>
            <person name="Curland R.D."/>
            <person name="Dill-Macky R."/>
            <person name="Pereyra S."/>
            <person name="Roman-Reyna V."/>
            <person name="Siri M.I."/>
        </authorList>
    </citation>
    <scope>NUCLEOTIDE SEQUENCE</scope>
    <source>
        <strain evidence="1">CIX249</strain>
    </source>
</reference>
<name>A0A9Q9IVX2_9XANT</name>
<dbReference type="RefSeq" id="WP_260807370.1">
    <property type="nucleotide sequence ID" value="NZ_CP096141.1"/>
</dbReference>
<evidence type="ECO:0000313" key="2">
    <source>
        <dbReference type="Proteomes" id="UP001058381"/>
    </source>
</evidence>
<sequence>MGDDTKPRNARLFSDQVARALAPKSNAQGVQLGSFAGGRYGERACSVTEAHASKDLLCARRDTARRFSSFQNARTPVHVKETLG</sequence>
<gene>
    <name evidence="1" type="ORF">M0D43_16345</name>
</gene>
<dbReference type="EMBL" id="CP096142">
    <property type="protein sequence ID" value="UXA64502.1"/>
    <property type="molecule type" value="Genomic_DNA"/>
</dbReference>
<proteinExistence type="predicted"/>
<dbReference type="AlphaFoldDB" id="A0A9Q9IVX2"/>
<evidence type="ECO:0000313" key="1">
    <source>
        <dbReference type="EMBL" id="UXA64502.1"/>
    </source>
</evidence>